<dbReference type="Gene3D" id="3.40.50.300">
    <property type="entry name" value="P-loop containing nucleotide triphosphate hydrolases"/>
    <property type="match status" value="1"/>
</dbReference>
<dbReference type="InterPro" id="IPR002586">
    <property type="entry name" value="CobQ/CobB/MinD/ParA_Nub-bd_dom"/>
</dbReference>
<keyword evidence="5 8" id="KW-0067">ATP-binding</keyword>
<evidence type="ECO:0000256" key="8">
    <source>
        <dbReference type="HAMAP-Rule" id="MF_00027"/>
    </source>
</evidence>
<comment type="miscellaneous">
    <text evidence="8">The a and c carboxylates of cobyrinate are activated for nucleophilic attack via formation of a phosphorylated intermediate by ATP. CbiA catalyzes first the amidation of the c-carboxylate, and then that of the a-carboxylate.</text>
</comment>
<comment type="catalytic activity">
    <reaction evidence="8">
        <text>cob(II)yrinate + 2 L-glutamine + 2 ATP + 2 H2O = cob(II)yrinate a,c diamide + 2 L-glutamate + 2 ADP + 2 phosphate + 2 H(+)</text>
        <dbReference type="Rhea" id="RHEA:26289"/>
        <dbReference type="ChEBI" id="CHEBI:15377"/>
        <dbReference type="ChEBI" id="CHEBI:15378"/>
        <dbReference type="ChEBI" id="CHEBI:29985"/>
        <dbReference type="ChEBI" id="CHEBI:30616"/>
        <dbReference type="ChEBI" id="CHEBI:43474"/>
        <dbReference type="ChEBI" id="CHEBI:58359"/>
        <dbReference type="ChEBI" id="CHEBI:58537"/>
        <dbReference type="ChEBI" id="CHEBI:58894"/>
        <dbReference type="ChEBI" id="CHEBI:456216"/>
        <dbReference type="EC" id="6.3.5.11"/>
    </reaction>
</comment>
<accession>A0ABY4CST8</accession>
<dbReference type="PANTHER" id="PTHR43873:SF1">
    <property type="entry name" value="COBYRINATE A,C-DIAMIDE SYNTHASE"/>
    <property type="match status" value="1"/>
</dbReference>
<gene>
    <name evidence="8" type="primary">cbiA</name>
    <name evidence="11" type="ORF">MTX78_14375</name>
</gene>
<evidence type="ECO:0000256" key="2">
    <source>
        <dbReference type="ARBA" id="ARBA00022573"/>
    </source>
</evidence>
<keyword evidence="3 8" id="KW-0436">Ligase</keyword>
<dbReference type="InterPro" id="IPR029062">
    <property type="entry name" value="Class_I_gatase-like"/>
</dbReference>
<organism evidence="11 12">
    <name type="scientific">Hymenobacter tibetensis</name>
    <dbReference type="NCBI Taxonomy" id="497967"/>
    <lineage>
        <taxon>Bacteria</taxon>
        <taxon>Pseudomonadati</taxon>
        <taxon>Bacteroidota</taxon>
        <taxon>Cytophagia</taxon>
        <taxon>Cytophagales</taxon>
        <taxon>Hymenobacteraceae</taxon>
        <taxon>Hymenobacter</taxon>
    </lineage>
</organism>
<sequence>MPLPSPAEKSQFLLAAPASGNGKTTLTLGLLRALARRGLVVQPFKCGPDYLDTHHHTQAAGRPSLNLDVFMASSAHTQATYAQYAAAADVALVEGVMGLFDGANRMQGSAADVAEQLGIPVVLVVNAKAMAYSVAPLLYGFKNFYPGIQLIGAIFNFVNTASHYSFLREACQDVGVEALGYLPNNPAFVIPSRHLGLSIDTHIQYETIVDALADALPQTVDLDRLLEVTRRAVPTTPTKAPSKRNTPRRRIAVARDAAFTFTYHQNVQALAEFGEVSYFSPLTDAALPAGIDFLYLPGGYPELFAAELHNNETMRASVAAYCQAGGTTYAECGGLMYLGTDLVDTHGQAFAMVGVLPCTTSLENAKMTLGYRVVEWNGLTVKGHEFHYSQLQDHGLTPEAAHITSAKGVPVPVQLYRQGNVWASYVHLYWAENTAFIEQLLEASSGGASVPQ</sequence>
<keyword evidence="12" id="KW-1185">Reference proteome</keyword>
<dbReference type="EMBL" id="CP094669">
    <property type="protein sequence ID" value="UOG73309.1"/>
    <property type="molecule type" value="Genomic_DNA"/>
</dbReference>
<dbReference type="InterPro" id="IPR027417">
    <property type="entry name" value="P-loop_NTPase"/>
</dbReference>
<keyword evidence="4 8" id="KW-0547">Nucleotide-binding</keyword>
<feature type="domain" description="CobQ/CobB/MinD/ParA nucleotide binding" evidence="9">
    <location>
        <begin position="14"/>
        <end position="191"/>
    </location>
</feature>
<comment type="similarity">
    <text evidence="8">Belongs to the CobB/CbiA family.</text>
</comment>
<keyword evidence="6 8" id="KW-0460">Magnesium</keyword>
<evidence type="ECO:0000313" key="11">
    <source>
        <dbReference type="EMBL" id="UOG73309.1"/>
    </source>
</evidence>
<feature type="active site" description="Nucleophile" evidence="8">
    <location>
        <position position="332"/>
    </location>
</feature>
<comment type="domain">
    <text evidence="8">Comprises of two domains. The C-terminal domain contains the binding site for glutamine and catalyzes the hydrolysis of this substrate to glutamate and ammonia. The N-terminal domain is anticipated to bind ATP and cobyrinate and catalyzes the ultimate synthesis of the diamide product. The ammonia produced via the glutaminase domain is probably translocated to the adjacent domain via a molecular tunnel, where it reacts with an activated intermediate.</text>
</comment>
<dbReference type="PANTHER" id="PTHR43873">
    <property type="entry name" value="COBYRINATE A,C-DIAMIDE SYNTHASE"/>
    <property type="match status" value="1"/>
</dbReference>
<evidence type="ECO:0000256" key="1">
    <source>
        <dbReference type="ARBA" id="ARBA00001946"/>
    </source>
</evidence>
<evidence type="ECO:0000256" key="5">
    <source>
        <dbReference type="ARBA" id="ARBA00022840"/>
    </source>
</evidence>
<name>A0ABY4CST8_9BACT</name>
<dbReference type="RefSeq" id="WP_243795528.1">
    <property type="nucleotide sequence ID" value="NZ_CP094669.1"/>
</dbReference>
<evidence type="ECO:0000256" key="3">
    <source>
        <dbReference type="ARBA" id="ARBA00022598"/>
    </source>
</evidence>
<evidence type="ECO:0000256" key="6">
    <source>
        <dbReference type="ARBA" id="ARBA00022842"/>
    </source>
</evidence>
<dbReference type="CDD" id="cd03130">
    <property type="entry name" value="GATase1_CobB"/>
    <property type="match status" value="1"/>
</dbReference>
<evidence type="ECO:0000313" key="12">
    <source>
        <dbReference type="Proteomes" id="UP000831113"/>
    </source>
</evidence>
<dbReference type="Pfam" id="PF07685">
    <property type="entry name" value="GATase_3"/>
    <property type="match status" value="1"/>
</dbReference>
<evidence type="ECO:0000256" key="7">
    <source>
        <dbReference type="ARBA" id="ARBA00022962"/>
    </source>
</evidence>
<dbReference type="SUPFAM" id="SSF52540">
    <property type="entry name" value="P-loop containing nucleoside triphosphate hydrolases"/>
    <property type="match status" value="1"/>
</dbReference>
<dbReference type="SUPFAM" id="SSF52317">
    <property type="entry name" value="Class I glutamine amidotransferase-like"/>
    <property type="match status" value="1"/>
</dbReference>
<dbReference type="Gene3D" id="3.40.50.880">
    <property type="match status" value="1"/>
</dbReference>
<dbReference type="PROSITE" id="PS51274">
    <property type="entry name" value="GATASE_COBBQ"/>
    <property type="match status" value="1"/>
</dbReference>
<dbReference type="InterPro" id="IPR004484">
    <property type="entry name" value="CbiA/CobB_synth"/>
</dbReference>
<evidence type="ECO:0000259" key="9">
    <source>
        <dbReference type="Pfam" id="PF01656"/>
    </source>
</evidence>
<dbReference type="NCBIfam" id="NF002204">
    <property type="entry name" value="PRK01077.1"/>
    <property type="match status" value="1"/>
</dbReference>
<keyword evidence="7 8" id="KW-0315">Glutamine amidotransferase</keyword>
<keyword evidence="2 8" id="KW-0169">Cobalamin biosynthesis</keyword>
<proteinExistence type="inferred from homology"/>
<feature type="site" description="Increases nucleophilicity of active site Cys" evidence="8">
    <location>
        <position position="427"/>
    </location>
</feature>
<dbReference type="NCBIfam" id="TIGR00379">
    <property type="entry name" value="cobB"/>
    <property type="match status" value="1"/>
</dbReference>
<evidence type="ECO:0000259" key="10">
    <source>
        <dbReference type="Pfam" id="PF07685"/>
    </source>
</evidence>
<evidence type="ECO:0000256" key="4">
    <source>
        <dbReference type="ARBA" id="ARBA00022741"/>
    </source>
</evidence>
<dbReference type="CDD" id="cd05388">
    <property type="entry name" value="CobB_N"/>
    <property type="match status" value="1"/>
</dbReference>
<dbReference type="HAMAP" id="MF_00027">
    <property type="entry name" value="CobB_CbiA"/>
    <property type="match status" value="1"/>
</dbReference>
<dbReference type="Proteomes" id="UP000831113">
    <property type="component" value="Chromosome"/>
</dbReference>
<protein>
    <recommendedName>
        <fullName evidence="8">Cobyrinate a,c-diamide synthase</fullName>
        <ecNumber evidence="8">6.3.5.11</ecNumber>
    </recommendedName>
    <alternativeName>
        <fullName evidence="8">Cobyrinic acid a,c-diamide synthetase</fullName>
    </alternativeName>
</protein>
<dbReference type="InterPro" id="IPR011698">
    <property type="entry name" value="GATase_3"/>
</dbReference>
<comment type="pathway">
    <text evidence="8">Cofactor biosynthesis; adenosylcobalamin biosynthesis; cob(II)yrinate a,c-diamide from sirohydrochlorin (anaerobic route): step 10/10.</text>
</comment>
<dbReference type="Pfam" id="PF01656">
    <property type="entry name" value="CbiA"/>
    <property type="match status" value="1"/>
</dbReference>
<reference evidence="11 12" key="1">
    <citation type="submission" date="2022-03" db="EMBL/GenBank/DDBJ databases">
        <title>Hymenobactersp. isolated from the air.</title>
        <authorList>
            <person name="Won M."/>
            <person name="Kwon S.-W."/>
        </authorList>
    </citation>
    <scope>NUCLEOTIDE SEQUENCE [LARGE SCALE GENOMIC DNA]</scope>
    <source>
        <strain evidence="11 12">KACC 21982</strain>
    </source>
</reference>
<comment type="cofactor">
    <cofactor evidence="1 8">
        <name>Mg(2+)</name>
        <dbReference type="ChEBI" id="CHEBI:18420"/>
    </cofactor>
</comment>
<comment type="function">
    <text evidence="8">Catalyzes the ATP-dependent amidation of the two carboxylate groups at positions a and c of cobyrinate, using either L-glutamine or ammonia as the nitrogen source.</text>
</comment>
<dbReference type="EC" id="6.3.5.11" evidence="8"/>
<feature type="domain" description="CobB/CobQ-like glutamine amidotransferase" evidence="10">
    <location>
        <begin position="250"/>
        <end position="433"/>
    </location>
</feature>